<keyword evidence="1" id="KW-0378">Hydrolase</keyword>
<organism evidence="1 2">
    <name type="scientific">Bradyrhizobium sediminis</name>
    <dbReference type="NCBI Taxonomy" id="2840469"/>
    <lineage>
        <taxon>Bacteria</taxon>
        <taxon>Pseudomonadati</taxon>
        <taxon>Pseudomonadota</taxon>
        <taxon>Alphaproteobacteria</taxon>
        <taxon>Hyphomicrobiales</taxon>
        <taxon>Nitrobacteraceae</taxon>
        <taxon>Bradyrhizobium</taxon>
    </lineage>
</organism>
<evidence type="ECO:0000313" key="1">
    <source>
        <dbReference type="EMBL" id="QWG15106.1"/>
    </source>
</evidence>
<dbReference type="CDD" id="cd00229">
    <property type="entry name" value="SGNH_hydrolase"/>
    <property type="match status" value="1"/>
</dbReference>
<accession>A0A975RPY7</accession>
<dbReference type="InterPro" id="IPR036514">
    <property type="entry name" value="SGNH_hydro_sf"/>
</dbReference>
<dbReference type="RefSeq" id="WP_215623672.1">
    <property type="nucleotide sequence ID" value="NZ_CP076134.1"/>
</dbReference>
<reference evidence="1" key="1">
    <citation type="submission" date="2021-06" db="EMBL/GenBank/DDBJ databases">
        <title>Bradyrhizobium sp. S2-20-1 Genome sequencing.</title>
        <authorList>
            <person name="Jin L."/>
        </authorList>
    </citation>
    <scope>NUCLEOTIDE SEQUENCE</scope>
    <source>
        <strain evidence="1">S2-20-1</strain>
    </source>
</reference>
<evidence type="ECO:0000313" key="2">
    <source>
        <dbReference type="Proteomes" id="UP000680839"/>
    </source>
</evidence>
<name>A0A975RPY7_9BRAD</name>
<dbReference type="SUPFAM" id="SSF52266">
    <property type="entry name" value="SGNH hydrolase"/>
    <property type="match status" value="1"/>
</dbReference>
<dbReference type="GO" id="GO:0016788">
    <property type="term" value="F:hydrolase activity, acting on ester bonds"/>
    <property type="evidence" value="ECO:0007669"/>
    <property type="project" value="UniProtKB-ARBA"/>
</dbReference>
<dbReference type="AlphaFoldDB" id="A0A975RPY7"/>
<dbReference type="Proteomes" id="UP000680839">
    <property type="component" value="Chromosome"/>
</dbReference>
<protein>
    <submittedName>
        <fullName evidence="1">SGNH/GDSL hydrolase family protein</fullName>
    </submittedName>
</protein>
<dbReference type="EMBL" id="CP076134">
    <property type="protein sequence ID" value="QWG15106.1"/>
    <property type="molecule type" value="Genomic_DNA"/>
</dbReference>
<dbReference type="Gene3D" id="3.40.50.1110">
    <property type="entry name" value="SGNH hydrolase"/>
    <property type="match status" value="1"/>
</dbReference>
<proteinExistence type="predicted"/>
<gene>
    <name evidence="1" type="ORF">KMZ29_10830</name>
</gene>
<sequence>MNDLAKAGRPRKILRPAVVALAVTTATLAALESFLRIADFRELREGVNERSLSYRRVQHNSLGLRDIEFIRDSRTTIMFLGDSFVWGLDAEADQRFSDLLRKRIPGHNIVAAGVSGFGTDQEYLLLQRLWPKIQPAVVVLIFCTQNDRQDNSTNIRYEGYQKPYFVAAADG</sequence>